<accession>A0ABS5CAB9</accession>
<feature type="domain" description="Transcription regulator PadR N-terminal" evidence="1">
    <location>
        <begin position="7"/>
        <end position="80"/>
    </location>
</feature>
<evidence type="ECO:0000313" key="2">
    <source>
        <dbReference type="EMBL" id="MBP3962939.1"/>
    </source>
</evidence>
<dbReference type="Gene3D" id="6.10.140.1570">
    <property type="match status" value="1"/>
</dbReference>
<gene>
    <name evidence="2" type="ORF">I8J30_09535</name>
</gene>
<name>A0ABS5CAB9_9BACL</name>
<dbReference type="InterPro" id="IPR036390">
    <property type="entry name" value="WH_DNA-bd_sf"/>
</dbReference>
<keyword evidence="3" id="KW-1185">Reference proteome</keyword>
<dbReference type="SUPFAM" id="SSF46785">
    <property type="entry name" value="Winged helix' DNA-binding domain"/>
    <property type="match status" value="1"/>
</dbReference>
<sequence length="173" mass="20485">MKIQGVILGILNSGPHSGYEIKRYFEERFSFFFDASFGTIYPTLRKMETEYLITKKIVKQEGKPDKNIYNITDTGVERFQEYLNAPLEKEVSNSDFLMRLYFGDMATRETMEMLLCQALREYQDLYDKLNEKYEQYEDSPLIFQKSCIELGLIHYDSFIQKIKSILTVVEKKK</sequence>
<dbReference type="RefSeq" id="WP_210657638.1">
    <property type="nucleotide sequence ID" value="NZ_JAGKSP010000003.1"/>
</dbReference>
<dbReference type="Pfam" id="PF03551">
    <property type="entry name" value="PadR"/>
    <property type="match status" value="1"/>
</dbReference>
<evidence type="ECO:0000313" key="3">
    <source>
        <dbReference type="Proteomes" id="UP000673394"/>
    </source>
</evidence>
<dbReference type="PANTHER" id="PTHR43252:SF6">
    <property type="entry name" value="NEGATIVE TRANSCRIPTION REGULATOR PADR"/>
    <property type="match status" value="1"/>
</dbReference>
<organism evidence="2 3">
    <name type="scientific">Paenibacillus lignilyticus</name>
    <dbReference type="NCBI Taxonomy" id="1172615"/>
    <lineage>
        <taxon>Bacteria</taxon>
        <taxon>Bacillati</taxon>
        <taxon>Bacillota</taxon>
        <taxon>Bacilli</taxon>
        <taxon>Bacillales</taxon>
        <taxon>Paenibacillaceae</taxon>
        <taxon>Paenibacillus</taxon>
    </lineage>
</organism>
<dbReference type="InterPro" id="IPR005149">
    <property type="entry name" value="Tscrpt_reg_PadR_N"/>
</dbReference>
<comment type="caution">
    <text evidence="2">The sequence shown here is derived from an EMBL/GenBank/DDBJ whole genome shotgun (WGS) entry which is preliminary data.</text>
</comment>
<dbReference type="Proteomes" id="UP000673394">
    <property type="component" value="Unassembled WGS sequence"/>
</dbReference>
<dbReference type="Gene3D" id="1.10.10.10">
    <property type="entry name" value="Winged helix-like DNA-binding domain superfamily/Winged helix DNA-binding domain"/>
    <property type="match status" value="1"/>
</dbReference>
<dbReference type="EMBL" id="JAGKSP010000003">
    <property type="protein sequence ID" value="MBP3962939.1"/>
    <property type="molecule type" value="Genomic_DNA"/>
</dbReference>
<protein>
    <submittedName>
        <fullName evidence="2">PadR family transcriptional regulator</fullName>
    </submittedName>
</protein>
<dbReference type="InterPro" id="IPR036388">
    <property type="entry name" value="WH-like_DNA-bd_sf"/>
</dbReference>
<proteinExistence type="predicted"/>
<dbReference type="PANTHER" id="PTHR43252">
    <property type="entry name" value="TRANSCRIPTIONAL REGULATOR YQJI"/>
    <property type="match status" value="1"/>
</dbReference>
<reference evidence="2 3" key="1">
    <citation type="submission" date="2021-04" db="EMBL/GenBank/DDBJ databases">
        <title>Paenibacillus sp. DLE-14 whole genome sequence.</title>
        <authorList>
            <person name="Ham Y.J."/>
        </authorList>
    </citation>
    <scope>NUCLEOTIDE SEQUENCE [LARGE SCALE GENOMIC DNA]</scope>
    <source>
        <strain evidence="2 3">DLE-14</strain>
    </source>
</reference>
<evidence type="ECO:0000259" key="1">
    <source>
        <dbReference type="Pfam" id="PF03551"/>
    </source>
</evidence>